<reference evidence="1 2" key="1">
    <citation type="submission" date="2019-10" db="EMBL/GenBank/DDBJ databases">
        <authorList>
            <person name="Davis E.R."/>
            <person name="Mohamed A."/>
            <person name="Ilzat A."/>
            <person name="Sivanathan V."/>
            <person name="Garlena R.A."/>
            <person name="Russell D.A."/>
            <person name="Pope W.H."/>
            <person name="Jacobs-Sera D."/>
            <person name="Hatfull G.F."/>
        </authorList>
    </citation>
    <scope>NUCLEOTIDE SEQUENCE [LARGE SCALE GENOMIC DNA]</scope>
</reference>
<sequence length="364" mass="39052">MAVEHLLYTPEQAARSTLAALKYQSTLARLVNTDFSTEFVAGRGASVTVKRPIVIDKARVYTEANRAAEDAITYSTVAEPYTSIKVTDQVYNAAKLPDDFATFTLTSLEQQVIAPMAESVAEHINKVVADAFATVPAGLLPVLDQSAKLKDTDPRFVGADDKKYASMQAIKTAGTTFKGFVNQVTVPADKLKATYKEDVLVAIRSARQVLGQRGVPATGRTLVVGANWEAALLSLDNLNKVNEAGDNGALLRQATLGNLYGFTIVVDYALEPNDAYAFQRDAVTLITRTTAAPRGASFASTVAAEGFTMRYLQDYDPDHLVDRAVVDTFAGAQVLDPQRIVRLTGADTMTDKAPGATPEPAPEA</sequence>
<keyword evidence="2" id="KW-1185">Reference proteome</keyword>
<dbReference type="GeneID" id="80018860"/>
<gene>
    <name evidence="1" type="primary">6</name>
    <name evidence="1" type="ORF">SEA_EMIROSE_6</name>
</gene>
<dbReference type="Proteomes" id="UP000427166">
    <property type="component" value="Segment"/>
</dbReference>
<name>A0A649VQ72_9CAUD</name>
<organism evidence="1 2">
    <name type="scientific">Corynebacterium phage EmiRose</name>
    <dbReference type="NCBI Taxonomy" id="2565372"/>
    <lineage>
        <taxon>Viruses</taxon>
        <taxon>Duplodnaviria</taxon>
        <taxon>Heunggongvirae</taxon>
        <taxon>Uroviricota</taxon>
        <taxon>Caudoviricetes</taxon>
        <taxon>Emirosevirus</taxon>
        <taxon>Emirosevirus emirose</taxon>
    </lineage>
</organism>
<evidence type="ECO:0000313" key="2">
    <source>
        <dbReference type="Proteomes" id="UP000427166"/>
    </source>
</evidence>
<accession>A0A649VQ72</accession>
<dbReference type="EMBL" id="MN586033">
    <property type="protein sequence ID" value="QGJ94139.1"/>
    <property type="molecule type" value="Genomic_DNA"/>
</dbReference>
<dbReference type="KEGG" id="vg:80018860"/>
<dbReference type="RefSeq" id="YP_010754273.1">
    <property type="nucleotide sequence ID" value="NC_073458.1"/>
</dbReference>
<protein>
    <submittedName>
        <fullName evidence="1">Major capsid protein</fullName>
    </submittedName>
</protein>
<evidence type="ECO:0000313" key="1">
    <source>
        <dbReference type="EMBL" id="QGJ94139.1"/>
    </source>
</evidence>
<proteinExistence type="predicted"/>